<evidence type="ECO:0000256" key="2">
    <source>
        <dbReference type="ARBA" id="ARBA00023002"/>
    </source>
</evidence>
<dbReference type="AlphaFoldDB" id="A0A2R4X419"/>
<dbReference type="Gene3D" id="3.40.50.720">
    <property type="entry name" value="NAD(P)-binding Rossmann-like Domain"/>
    <property type="match status" value="1"/>
</dbReference>
<gene>
    <name evidence="3" type="ORF">HARCEL1_13065</name>
</gene>
<comment type="similarity">
    <text evidence="1">Belongs to the short-chain dehydrogenases/reductases (SDR) family.</text>
</comment>
<organism evidence="3 4">
    <name type="scientific">Halococcoides cellulosivorans</name>
    <dbReference type="NCBI Taxonomy" id="1679096"/>
    <lineage>
        <taxon>Archaea</taxon>
        <taxon>Methanobacteriati</taxon>
        <taxon>Methanobacteriota</taxon>
        <taxon>Stenosarchaea group</taxon>
        <taxon>Halobacteria</taxon>
        <taxon>Halobacteriales</taxon>
        <taxon>Haloarculaceae</taxon>
        <taxon>Halococcoides</taxon>
    </lineage>
</organism>
<name>A0A2R4X419_9EURY</name>
<evidence type="ECO:0000313" key="3">
    <source>
        <dbReference type="EMBL" id="AWB28544.1"/>
    </source>
</evidence>
<dbReference type="PANTHER" id="PTHR24321:SF11">
    <property type="entry name" value="BLR0893 PROTEIN"/>
    <property type="match status" value="1"/>
</dbReference>
<dbReference type="Pfam" id="PF13561">
    <property type="entry name" value="adh_short_C2"/>
    <property type="match status" value="1"/>
</dbReference>
<dbReference type="KEGG" id="harc:HARCEL1_13065"/>
<dbReference type="InterPro" id="IPR002347">
    <property type="entry name" value="SDR_fam"/>
</dbReference>
<dbReference type="Proteomes" id="UP000244727">
    <property type="component" value="Chromosome"/>
</dbReference>
<dbReference type="EMBL" id="CP028858">
    <property type="protein sequence ID" value="AWB28544.1"/>
    <property type="molecule type" value="Genomic_DNA"/>
</dbReference>
<dbReference type="InterPro" id="IPR020904">
    <property type="entry name" value="Sc_DH/Rdtase_CS"/>
</dbReference>
<dbReference type="FunFam" id="3.40.50.720:FF:000084">
    <property type="entry name" value="Short-chain dehydrogenase reductase"/>
    <property type="match status" value="1"/>
</dbReference>
<keyword evidence="2" id="KW-0560">Oxidoreductase</keyword>
<reference evidence="3 4" key="1">
    <citation type="submission" date="2018-04" db="EMBL/GenBank/DDBJ databases">
        <title>Halococcoides cellulosivorans gen. nov., sp. nov., an extremely halophilic cellulose-utilizing haloarchaeon from hypersaline lakes.</title>
        <authorList>
            <person name="Sorokin D.Y."/>
            <person name="Toshchakov S.V."/>
            <person name="Samarov N.I."/>
            <person name="Korzhenkov A."/>
            <person name="Kublanov I.V."/>
        </authorList>
    </citation>
    <scope>NUCLEOTIDE SEQUENCE [LARGE SCALE GENOMIC DNA]</scope>
    <source>
        <strain evidence="3 4">HArcel1</strain>
    </source>
</reference>
<proteinExistence type="inferred from homology"/>
<protein>
    <submittedName>
        <fullName evidence="3">Short-chain dehydrogenase</fullName>
    </submittedName>
</protein>
<dbReference type="PRINTS" id="PR00081">
    <property type="entry name" value="GDHRDH"/>
</dbReference>
<dbReference type="PANTHER" id="PTHR24321">
    <property type="entry name" value="DEHYDROGENASES, SHORT CHAIN"/>
    <property type="match status" value="1"/>
</dbReference>
<keyword evidence="4" id="KW-1185">Reference proteome</keyword>
<dbReference type="RefSeq" id="WP_108383992.1">
    <property type="nucleotide sequence ID" value="NZ_CP028858.1"/>
</dbReference>
<accession>A0A2R4X419</accession>
<evidence type="ECO:0000313" key="4">
    <source>
        <dbReference type="Proteomes" id="UP000244727"/>
    </source>
</evidence>
<dbReference type="GO" id="GO:0016491">
    <property type="term" value="F:oxidoreductase activity"/>
    <property type="evidence" value="ECO:0007669"/>
    <property type="project" value="UniProtKB-KW"/>
</dbReference>
<dbReference type="PRINTS" id="PR00080">
    <property type="entry name" value="SDRFAMILY"/>
</dbReference>
<dbReference type="SUPFAM" id="SSF51735">
    <property type="entry name" value="NAD(P)-binding Rossmann-fold domains"/>
    <property type="match status" value="1"/>
</dbReference>
<dbReference type="InterPro" id="IPR036291">
    <property type="entry name" value="NAD(P)-bd_dom_sf"/>
</dbReference>
<sequence>MVDYDFENDVVAITGAASGIGAETAREFGAAGASVVVADVDDDGGESVVDEIESAGGEAVYVNTDVTEMGDVEAMVETAVSEFGGLDYAVNNAGIGGPAEAAGGIDESDWEQTVDINLNGVWRAMAAELDAMGESGGAIVNMASIMGQIGMENTAAYVAAKHGVLGLTKTAAWEYADDDIRVNAVCPGFVETQMLADAGITTNEGVRQHIEGKHSQDRLAQPEEIAAAVLWLCSDDASFTNGEGLTVDSGYTAV</sequence>
<dbReference type="PROSITE" id="PS00061">
    <property type="entry name" value="ADH_SHORT"/>
    <property type="match status" value="1"/>
</dbReference>
<dbReference type="GeneID" id="36513454"/>
<dbReference type="CDD" id="cd05233">
    <property type="entry name" value="SDR_c"/>
    <property type="match status" value="1"/>
</dbReference>
<evidence type="ECO:0000256" key="1">
    <source>
        <dbReference type="ARBA" id="ARBA00006484"/>
    </source>
</evidence>